<organism evidence="1 2">
    <name type="scientific">Funneliformis caledonium</name>
    <dbReference type="NCBI Taxonomy" id="1117310"/>
    <lineage>
        <taxon>Eukaryota</taxon>
        <taxon>Fungi</taxon>
        <taxon>Fungi incertae sedis</taxon>
        <taxon>Mucoromycota</taxon>
        <taxon>Glomeromycotina</taxon>
        <taxon>Glomeromycetes</taxon>
        <taxon>Glomerales</taxon>
        <taxon>Glomeraceae</taxon>
        <taxon>Funneliformis</taxon>
    </lineage>
</organism>
<dbReference type="EMBL" id="CAJVPQ010000180">
    <property type="protein sequence ID" value="CAG8454086.1"/>
    <property type="molecule type" value="Genomic_DNA"/>
</dbReference>
<reference evidence="1" key="1">
    <citation type="submission" date="2021-06" db="EMBL/GenBank/DDBJ databases">
        <authorList>
            <person name="Kallberg Y."/>
            <person name="Tangrot J."/>
            <person name="Rosling A."/>
        </authorList>
    </citation>
    <scope>NUCLEOTIDE SEQUENCE</scope>
    <source>
        <strain evidence="1">UK204</strain>
    </source>
</reference>
<dbReference type="OrthoDB" id="2419736at2759"/>
<gene>
    <name evidence="1" type="ORF">FCALED_LOCUS1396</name>
</gene>
<accession>A0A9N8YXC2</accession>
<evidence type="ECO:0000313" key="1">
    <source>
        <dbReference type="EMBL" id="CAG8454086.1"/>
    </source>
</evidence>
<dbReference type="Proteomes" id="UP000789570">
    <property type="component" value="Unassembled WGS sequence"/>
</dbReference>
<protein>
    <submittedName>
        <fullName evidence="1">15423_t:CDS:1</fullName>
    </submittedName>
</protein>
<evidence type="ECO:0000313" key="2">
    <source>
        <dbReference type="Proteomes" id="UP000789570"/>
    </source>
</evidence>
<proteinExistence type="predicted"/>
<keyword evidence="2" id="KW-1185">Reference proteome</keyword>
<name>A0A9N8YXC2_9GLOM</name>
<dbReference type="AlphaFoldDB" id="A0A9N8YXC2"/>
<sequence>MLRVARCTEITPFLKDQLEYEFWSQSSNPLMDQNTLEILYHSGFLNAIPTNVFNLSNQFWKCFQKLLEESKIGYNGKIQILSIIANDFEYEELQKNLK</sequence>
<comment type="caution">
    <text evidence="1">The sequence shown here is derived from an EMBL/GenBank/DDBJ whole genome shotgun (WGS) entry which is preliminary data.</text>
</comment>